<protein>
    <submittedName>
        <fullName evidence="1">Uncharacterized protein</fullName>
    </submittedName>
</protein>
<dbReference type="AlphaFoldDB" id="A0AAV7LBA1"/>
<accession>A0AAV7LBA1</accession>
<name>A0AAV7LBA1_PLEWA</name>
<dbReference type="Proteomes" id="UP001066276">
    <property type="component" value="Chromosome 11"/>
</dbReference>
<dbReference type="EMBL" id="JANPWB010000015">
    <property type="protein sequence ID" value="KAJ1088911.1"/>
    <property type="molecule type" value="Genomic_DNA"/>
</dbReference>
<evidence type="ECO:0000313" key="2">
    <source>
        <dbReference type="Proteomes" id="UP001066276"/>
    </source>
</evidence>
<organism evidence="1 2">
    <name type="scientific">Pleurodeles waltl</name>
    <name type="common">Iberian ribbed newt</name>
    <dbReference type="NCBI Taxonomy" id="8319"/>
    <lineage>
        <taxon>Eukaryota</taxon>
        <taxon>Metazoa</taxon>
        <taxon>Chordata</taxon>
        <taxon>Craniata</taxon>
        <taxon>Vertebrata</taxon>
        <taxon>Euteleostomi</taxon>
        <taxon>Amphibia</taxon>
        <taxon>Batrachia</taxon>
        <taxon>Caudata</taxon>
        <taxon>Salamandroidea</taxon>
        <taxon>Salamandridae</taxon>
        <taxon>Pleurodelinae</taxon>
        <taxon>Pleurodeles</taxon>
    </lineage>
</organism>
<evidence type="ECO:0000313" key="1">
    <source>
        <dbReference type="EMBL" id="KAJ1088911.1"/>
    </source>
</evidence>
<sequence>MYFSTASPDLASLVGELTLQLRGVLQPAALVRATERLSNRSAPLRDLKVTSAAATQEAGVFCKRKTKKRLMAANS</sequence>
<comment type="caution">
    <text evidence="1">The sequence shown here is derived from an EMBL/GenBank/DDBJ whole genome shotgun (WGS) entry which is preliminary data.</text>
</comment>
<reference evidence="1" key="1">
    <citation type="journal article" date="2022" name="bioRxiv">
        <title>Sequencing and chromosome-scale assembly of the giantPleurodeles waltlgenome.</title>
        <authorList>
            <person name="Brown T."/>
            <person name="Elewa A."/>
            <person name="Iarovenko S."/>
            <person name="Subramanian E."/>
            <person name="Araus A.J."/>
            <person name="Petzold A."/>
            <person name="Susuki M."/>
            <person name="Suzuki K.-i.T."/>
            <person name="Hayashi T."/>
            <person name="Toyoda A."/>
            <person name="Oliveira C."/>
            <person name="Osipova E."/>
            <person name="Leigh N.D."/>
            <person name="Simon A."/>
            <person name="Yun M.H."/>
        </authorList>
    </citation>
    <scope>NUCLEOTIDE SEQUENCE</scope>
    <source>
        <strain evidence="1">20211129_DDA</strain>
        <tissue evidence="1">Liver</tissue>
    </source>
</reference>
<proteinExistence type="predicted"/>
<keyword evidence="2" id="KW-1185">Reference proteome</keyword>
<gene>
    <name evidence="1" type="ORF">NDU88_002065</name>
</gene>